<evidence type="ECO:0000259" key="1">
    <source>
        <dbReference type="Pfam" id="PF09823"/>
    </source>
</evidence>
<accession>A0A1G7XA33</accession>
<evidence type="ECO:0000313" key="3">
    <source>
        <dbReference type="Proteomes" id="UP000199045"/>
    </source>
</evidence>
<dbReference type="Proteomes" id="UP000199045">
    <property type="component" value="Unassembled WGS sequence"/>
</dbReference>
<name>A0A1G7XA33_CHIFI</name>
<dbReference type="InterPro" id="IPR018633">
    <property type="entry name" value="DUF2357"/>
</dbReference>
<reference evidence="2 3" key="1">
    <citation type="submission" date="2016-10" db="EMBL/GenBank/DDBJ databases">
        <authorList>
            <person name="de Groot N.N."/>
        </authorList>
    </citation>
    <scope>NUCLEOTIDE SEQUENCE [LARGE SCALE GENOMIC DNA]</scope>
    <source>
        <strain evidence="2 3">DSM 527</strain>
    </source>
</reference>
<dbReference type="AlphaFoldDB" id="A0A1G7XA33"/>
<dbReference type="Pfam" id="PF04411">
    <property type="entry name" value="PDDEXK_7"/>
    <property type="match status" value="1"/>
</dbReference>
<organism evidence="2 3">
    <name type="scientific">Chitinophaga filiformis</name>
    <name type="common">Myxococcus filiformis</name>
    <name type="synonym">Flexibacter filiformis</name>
    <dbReference type="NCBI Taxonomy" id="104663"/>
    <lineage>
        <taxon>Bacteria</taxon>
        <taxon>Pseudomonadati</taxon>
        <taxon>Bacteroidota</taxon>
        <taxon>Chitinophagia</taxon>
        <taxon>Chitinophagales</taxon>
        <taxon>Chitinophagaceae</taxon>
        <taxon>Chitinophaga</taxon>
    </lineage>
</organism>
<proteinExistence type="predicted"/>
<dbReference type="EMBL" id="FNBN01000006">
    <property type="protein sequence ID" value="SDG81105.1"/>
    <property type="molecule type" value="Genomic_DNA"/>
</dbReference>
<dbReference type="STRING" id="104663.SAMN04488121_106368"/>
<gene>
    <name evidence="2" type="ORF">SAMN04488121_106368</name>
</gene>
<dbReference type="InterPro" id="IPR007505">
    <property type="entry name" value="PDDEXK_7"/>
</dbReference>
<evidence type="ECO:0000313" key="2">
    <source>
        <dbReference type="EMBL" id="SDG81105.1"/>
    </source>
</evidence>
<dbReference type="RefSeq" id="WP_089835407.1">
    <property type="nucleotide sequence ID" value="NZ_FNBN01000006.1"/>
</dbReference>
<dbReference type="OrthoDB" id="32195at2"/>
<dbReference type="Pfam" id="PF09823">
    <property type="entry name" value="DUF2357"/>
    <property type="match status" value="1"/>
</dbReference>
<feature type="domain" description="DUF2357" evidence="1">
    <location>
        <begin position="125"/>
        <end position="359"/>
    </location>
</feature>
<sequence>MNILTIHHKDFSIEFDLLNPAGIEDFENAFETSKKRHAPENFETTYLFTGPLRKFEIWQPASKEVESSDIYTVKHPVFFENIAYSVSIDFRPEVVSASIYSRVKNVKNMFKVRTTKGDTQFASAELKFNNEPGEFDLIIDYQHKTVSHSVLFQFTIFPSKLDIQKDHPAMVKQIERIYPRLAIDYLRKTYHYFEVRDSGESDILWWTIFGNIFRSILRHLDVIVKDPYKTLSTGKGFMREDKIKRAEGRLADKLVRFDGHPDKYFEVDTKVLVEDNYENRYVKYVITDILEHFKRIYKLVQKDGSNARMDKEYRMQLEFAGEAIAHLLARPFFKGVGKLQDRKRFSPVLAKQPGYAGLMKDWETLKMGFELQEGLYEIELKDIAYLYQLWSFFAMTDMIQKITGVAPEVKKMPTIKGNTFRLSPDKNMHSKLLFECAGGINIELYQELWYTNNFDADDAGTINGNKCPDIILRIGKKDQPRNLYLTYLFDAKYRLMESDRYNMLEKMDEPLQEDLDKMRVYRDAIVSRRKKGSRYEHSREVLGAYVLFPGVGKAEYHDRYYRQIIHEENLGGFPFLPGNAVGLALLEKHLMHIITKDSARLLEKALPQKGRSYKVADAFVLVEFVATKDSALYDDLVAGNATDYICRKFDRGVGSGIVRYFAPYIEGKGIPCFYEVTGHDHQPRRKVYPPGHPLFFDSGHKHMVLKLTEKEMLDDYVRIKGMAGNRRYTQVKYLLNPVDSFIKTIPEKDIPLPGRRDPASAS</sequence>
<protein>
    <recommendedName>
        <fullName evidence="1">DUF2357 domain-containing protein</fullName>
    </recommendedName>
</protein>